<reference evidence="3" key="1">
    <citation type="submission" date="2021-12" db="EMBL/GenBank/DDBJ databases">
        <authorList>
            <person name="King R."/>
        </authorList>
    </citation>
    <scope>NUCLEOTIDE SEQUENCE</scope>
</reference>
<dbReference type="OrthoDB" id="414661at2759"/>
<keyword evidence="4" id="KW-1185">Reference proteome</keyword>
<feature type="signal peptide" evidence="2">
    <location>
        <begin position="1"/>
        <end position="20"/>
    </location>
</feature>
<evidence type="ECO:0008006" key="5">
    <source>
        <dbReference type="Google" id="ProtNLM"/>
    </source>
</evidence>
<evidence type="ECO:0000256" key="2">
    <source>
        <dbReference type="SAM" id="SignalP"/>
    </source>
</evidence>
<feature type="compositionally biased region" description="Polar residues" evidence="1">
    <location>
        <begin position="131"/>
        <end position="147"/>
    </location>
</feature>
<dbReference type="Proteomes" id="UP001154078">
    <property type="component" value="Chromosome 6"/>
</dbReference>
<keyword evidence="2" id="KW-0732">Signal</keyword>
<feature type="compositionally biased region" description="Low complexity" evidence="1">
    <location>
        <begin position="250"/>
        <end position="273"/>
    </location>
</feature>
<feature type="chain" id="PRO_5040478148" description="Serine proteinase stubble" evidence="2">
    <location>
        <begin position="21"/>
        <end position="273"/>
    </location>
</feature>
<dbReference type="AlphaFoldDB" id="A0A9P0FJF7"/>
<proteinExistence type="predicted"/>
<feature type="region of interest" description="Disordered" evidence="1">
    <location>
        <begin position="105"/>
        <end position="147"/>
    </location>
</feature>
<dbReference type="EMBL" id="OV121137">
    <property type="protein sequence ID" value="CAH0559163.1"/>
    <property type="molecule type" value="Genomic_DNA"/>
</dbReference>
<feature type="region of interest" description="Disordered" evidence="1">
    <location>
        <begin position="236"/>
        <end position="273"/>
    </location>
</feature>
<name>A0A9P0FJF7_BRAAE</name>
<evidence type="ECO:0000256" key="1">
    <source>
        <dbReference type="SAM" id="MobiDB-lite"/>
    </source>
</evidence>
<sequence>MLWMAILGTILLWLISPGAAVNHPHRGKVSSYQISPKPCWVDGQEGTCMFVYECLKSEGYHIGMCVDTFMFGSCCAHNATENTVVPNHHHHHQQHISEPSVLYTAPSQHSQITKKPIKPISHSRPSYKPKPTSQIQLSQQSTKYNSVTTTPLRPQTVETSMNNFQPPRHSIRPMSTDALAVASSINIGTYTKPGWQSTTEPGFITSLNHNSIQNEQKPNAQWQFTTEPGFVTRVKAKPTSFRPKPKPTKKPIQISTIKNTTKFNAKNTTSTKK</sequence>
<protein>
    <recommendedName>
        <fullName evidence="5">Serine proteinase stubble</fullName>
    </recommendedName>
</protein>
<evidence type="ECO:0000313" key="4">
    <source>
        <dbReference type="Proteomes" id="UP001154078"/>
    </source>
</evidence>
<organism evidence="3 4">
    <name type="scientific">Brassicogethes aeneus</name>
    <name type="common">Rape pollen beetle</name>
    <name type="synonym">Meligethes aeneus</name>
    <dbReference type="NCBI Taxonomy" id="1431903"/>
    <lineage>
        <taxon>Eukaryota</taxon>
        <taxon>Metazoa</taxon>
        <taxon>Ecdysozoa</taxon>
        <taxon>Arthropoda</taxon>
        <taxon>Hexapoda</taxon>
        <taxon>Insecta</taxon>
        <taxon>Pterygota</taxon>
        <taxon>Neoptera</taxon>
        <taxon>Endopterygota</taxon>
        <taxon>Coleoptera</taxon>
        <taxon>Polyphaga</taxon>
        <taxon>Cucujiformia</taxon>
        <taxon>Nitidulidae</taxon>
        <taxon>Meligethinae</taxon>
        <taxon>Brassicogethes</taxon>
    </lineage>
</organism>
<gene>
    <name evidence="3" type="ORF">MELIAE_LOCUS9308</name>
</gene>
<accession>A0A9P0FJF7</accession>
<evidence type="ECO:0000313" key="3">
    <source>
        <dbReference type="EMBL" id="CAH0559163.1"/>
    </source>
</evidence>